<protein>
    <submittedName>
        <fullName evidence="2">Uncharacterized protein</fullName>
    </submittedName>
</protein>
<dbReference type="EMBL" id="CP117811">
    <property type="protein sequence ID" value="WDE96333.1"/>
    <property type="molecule type" value="Genomic_DNA"/>
</dbReference>
<reference evidence="2 3" key="1">
    <citation type="submission" date="2023-02" db="EMBL/GenBank/DDBJ databases">
        <title>Genome sequence of Lentisphaera profundi SAORIC-696.</title>
        <authorList>
            <person name="Kim e."/>
            <person name="Cho J.-C."/>
            <person name="Choi A."/>
            <person name="Kang I."/>
        </authorList>
    </citation>
    <scope>NUCLEOTIDE SEQUENCE [LARGE SCALE GENOMIC DNA]</scope>
    <source>
        <strain evidence="2 3">SAORIC-696</strain>
    </source>
</reference>
<evidence type="ECO:0000313" key="2">
    <source>
        <dbReference type="EMBL" id="WDE96333.1"/>
    </source>
</evidence>
<accession>A0ABY7VQ79</accession>
<sequence length="192" mass="22163">MNEEKDIKFIENLIKNSSKQPLKRQRLIRNLTGVFILITFPLLGLFGLYKFKSKNEIEFNELFVNEFFIMGLVLALFIITPMIILILHLSENGDYDDLKKNDLIIKLYKNSNLEINQDQHNSEKQIDPKKRKLFFVILFGGFSVFFIGALSSQFLVDRNSDVSDYILAGSCLVTLIMITSTTTLIIDKKDDI</sequence>
<keyword evidence="1" id="KW-1133">Transmembrane helix</keyword>
<gene>
    <name evidence="2" type="ORF">PQO03_11495</name>
</gene>
<feature type="transmembrane region" description="Helical" evidence="1">
    <location>
        <begin position="166"/>
        <end position="186"/>
    </location>
</feature>
<name>A0ABY7VQ79_9BACT</name>
<keyword evidence="1" id="KW-0472">Membrane</keyword>
<evidence type="ECO:0000256" key="1">
    <source>
        <dbReference type="SAM" id="Phobius"/>
    </source>
</evidence>
<keyword evidence="1" id="KW-0812">Transmembrane</keyword>
<evidence type="ECO:0000313" key="3">
    <source>
        <dbReference type="Proteomes" id="UP001214250"/>
    </source>
</evidence>
<feature type="transmembrane region" description="Helical" evidence="1">
    <location>
        <begin position="67"/>
        <end position="90"/>
    </location>
</feature>
<proteinExistence type="predicted"/>
<keyword evidence="3" id="KW-1185">Reference proteome</keyword>
<dbReference type="RefSeq" id="WP_274150405.1">
    <property type="nucleotide sequence ID" value="NZ_CP117811.1"/>
</dbReference>
<organism evidence="2 3">
    <name type="scientific">Lentisphaera profundi</name>
    <dbReference type="NCBI Taxonomy" id="1658616"/>
    <lineage>
        <taxon>Bacteria</taxon>
        <taxon>Pseudomonadati</taxon>
        <taxon>Lentisphaerota</taxon>
        <taxon>Lentisphaeria</taxon>
        <taxon>Lentisphaerales</taxon>
        <taxon>Lentisphaeraceae</taxon>
        <taxon>Lentisphaera</taxon>
    </lineage>
</organism>
<feature type="transmembrane region" description="Helical" evidence="1">
    <location>
        <begin position="27"/>
        <end position="47"/>
    </location>
</feature>
<feature type="transmembrane region" description="Helical" evidence="1">
    <location>
        <begin position="133"/>
        <end position="154"/>
    </location>
</feature>
<dbReference type="Proteomes" id="UP001214250">
    <property type="component" value="Chromosome 1"/>
</dbReference>